<dbReference type="Pfam" id="PF00117">
    <property type="entry name" value="GATase"/>
    <property type="match status" value="1"/>
</dbReference>
<dbReference type="STRING" id="198616.SAMN05216193_107172"/>
<dbReference type="OrthoDB" id="9813383at2"/>
<dbReference type="GO" id="GO:0005829">
    <property type="term" value="C:cytosol"/>
    <property type="evidence" value="ECO:0007669"/>
    <property type="project" value="TreeGrafter"/>
</dbReference>
<feature type="domain" description="Glutamine amidotransferase" evidence="1">
    <location>
        <begin position="27"/>
        <end position="174"/>
    </location>
</feature>
<dbReference type="CDD" id="cd01741">
    <property type="entry name" value="GATase1_1"/>
    <property type="match status" value="1"/>
</dbReference>
<reference evidence="3" key="1">
    <citation type="submission" date="2016-10" db="EMBL/GenBank/DDBJ databases">
        <authorList>
            <person name="Varghese N."/>
            <person name="Submissions S."/>
        </authorList>
    </citation>
    <scope>NUCLEOTIDE SEQUENCE [LARGE SCALE GENOMIC DNA]</scope>
    <source>
        <strain evidence="3">JCM 21621</strain>
    </source>
</reference>
<dbReference type="EMBL" id="FNIJ01000007">
    <property type="protein sequence ID" value="SDO05657.1"/>
    <property type="molecule type" value="Genomic_DNA"/>
</dbReference>
<dbReference type="PANTHER" id="PTHR42695:SF5">
    <property type="entry name" value="GLUTAMINE AMIDOTRANSFERASE YLR126C-RELATED"/>
    <property type="match status" value="1"/>
</dbReference>
<keyword evidence="2" id="KW-0315">Glutamine amidotransferase</keyword>
<dbReference type="RefSeq" id="WP_084312495.1">
    <property type="nucleotide sequence ID" value="NZ_FNIJ01000007.1"/>
</dbReference>
<dbReference type="GO" id="GO:0016740">
    <property type="term" value="F:transferase activity"/>
    <property type="evidence" value="ECO:0007669"/>
    <property type="project" value="UniProtKB-KW"/>
</dbReference>
<evidence type="ECO:0000259" key="1">
    <source>
        <dbReference type="Pfam" id="PF00117"/>
    </source>
</evidence>
<accession>A0A1H0GFF1</accession>
<dbReference type="PANTHER" id="PTHR42695">
    <property type="entry name" value="GLUTAMINE AMIDOTRANSFERASE YLR126C-RELATED"/>
    <property type="match status" value="1"/>
</dbReference>
<evidence type="ECO:0000313" key="2">
    <source>
        <dbReference type="EMBL" id="SDO05657.1"/>
    </source>
</evidence>
<dbReference type="InterPro" id="IPR017926">
    <property type="entry name" value="GATASE"/>
</dbReference>
<dbReference type="InterPro" id="IPR029062">
    <property type="entry name" value="Class_I_gatase-like"/>
</dbReference>
<protein>
    <submittedName>
        <fullName evidence="2">GMP synthase-Glutamine amidotransferase</fullName>
    </submittedName>
</protein>
<evidence type="ECO:0000313" key="3">
    <source>
        <dbReference type="Proteomes" id="UP000242957"/>
    </source>
</evidence>
<proteinExistence type="predicted"/>
<sequence length="229" mass="25588">MPRTRTIAIRHAEGDVAGCLPELFAEQGIELELRTVGDSLPAPNEMEMLVVLGSPESAYDHRVPWLGEELAWLKAVQAHGVPTLGICFGSQLLARALGGEVYRNRTAEIGWMRIDTPEEDWLHRGPWLNFHFDAFTPPPGATLLGRTDLAPQAYRHGRSLGVQFHPEITTEMFDTWTAYWRDSEEGQRFLAGAGDLPERIRAEIAEREAGNRDNCRALVGDFLRWANGG</sequence>
<dbReference type="InterPro" id="IPR044992">
    <property type="entry name" value="ChyE-like"/>
</dbReference>
<dbReference type="Gene3D" id="3.40.50.880">
    <property type="match status" value="1"/>
</dbReference>
<organism evidence="2 3">
    <name type="scientific">Pseudomonas jinjuensis</name>
    <dbReference type="NCBI Taxonomy" id="198616"/>
    <lineage>
        <taxon>Bacteria</taxon>
        <taxon>Pseudomonadati</taxon>
        <taxon>Pseudomonadota</taxon>
        <taxon>Gammaproteobacteria</taxon>
        <taxon>Pseudomonadales</taxon>
        <taxon>Pseudomonadaceae</taxon>
        <taxon>Pseudomonas</taxon>
    </lineage>
</organism>
<dbReference type="Proteomes" id="UP000242957">
    <property type="component" value="Unassembled WGS sequence"/>
</dbReference>
<dbReference type="SUPFAM" id="SSF52317">
    <property type="entry name" value="Class I glutamine amidotransferase-like"/>
    <property type="match status" value="1"/>
</dbReference>
<gene>
    <name evidence="2" type="ORF">SAMN05216193_107172</name>
</gene>
<name>A0A1H0GFF1_9PSED</name>
<keyword evidence="2" id="KW-0808">Transferase</keyword>
<keyword evidence="3" id="KW-1185">Reference proteome</keyword>
<dbReference type="PROSITE" id="PS51273">
    <property type="entry name" value="GATASE_TYPE_1"/>
    <property type="match status" value="1"/>
</dbReference>
<dbReference type="AlphaFoldDB" id="A0A1H0GFF1"/>